<keyword evidence="1" id="KW-0812">Transmembrane</keyword>
<keyword evidence="1" id="KW-0472">Membrane</keyword>
<gene>
    <name evidence="2" type="ORF">MKS91_02760</name>
</gene>
<name>A0ABT1L4V0_9GAMM</name>
<evidence type="ECO:0000313" key="3">
    <source>
        <dbReference type="Proteomes" id="UP001320768"/>
    </source>
</evidence>
<organism evidence="2 3">
    <name type="scientific">Candidatus Synchoanobacter obligatus</name>
    <dbReference type="NCBI Taxonomy" id="2919597"/>
    <lineage>
        <taxon>Bacteria</taxon>
        <taxon>Pseudomonadati</taxon>
        <taxon>Pseudomonadota</taxon>
        <taxon>Gammaproteobacteria</taxon>
        <taxon>Candidatus Comchoanobacterales</taxon>
        <taxon>Candidatus Comchoanobacteraceae</taxon>
        <taxon>Candidatus Synchoanobacter</taxon>
    </lineage>
</organism>
<evidence type="ECO:0000313" key="2">
    <source>
        <dbReference type="EMBL" id="MCP8352207.1"/>
    </source>
</evidence>
<dbReference type="RefSeq" id="WP_258569315.1">
    <property type="nucleotide sequence ID" value="NZ_JAKUDN010000002.1"/>
</dbReference>
<feature type="transmembrane region" description="Helical" evidence="1">
    <location>
        <begin position="28"/>
        <end position="51"/>
    </location>
</feature>
<reference evidence="2 3" key="1">
    <citation type="journal article" date="2022" name="Nat. Microbiol.">
        <title>The microbiome of a bacterivorous marine choanoflagellate contains a resource-demanding obligate bacterial associate.</title>
        <authorList>
            <person name="Needham D.M."/>
            <person name="Poirier C."/>
            <person name="Bachy C."/>
            <person name="George E.E."/>
            <person name="Wilken S."/>
            <person name="Yung C.C.M."/>
            <person name="Limardo A.J."/>
            <person name="Morando M."/>
            <person name="Sudek L."/>
            <person name="Malmstrom R.R."/>
            <person name="Keeling P.J."/>
            <person name="Santoro A.E."/>
            <person name="Worden A.Z."/>
        </authorList>
    </citation>
    <scope>NUCLEOTIDE SEQUENCE [LARGE SCALE GENOMIC DNA]</scope>
    <source>
        <strain evidence="2 3">Comchoano-2</strain>
    </source>
</reference>
<accession>A0ABT1L4V0</accession>
<dbReference type="Proteomes" id="UP001320768">
    <property type="component" value="Unassembled WGS sequence"/>
</dbReference>
<sequence>MKLKNWQKQLLQEGYSLPLRQPHQQSRVLALPYCWCVILLSMALTLWYVFWQQEPTNHFSEAPYPNSLSPEGYILELIEEICLNVHGKRCKVVTIPADEDAVGSMGETSGTASAFQQRPL</sequence>
<keyword evidence="3" id="KW-1185">Reference proteome</keyword>
<evidence type="ECO:0000256" key="1">
    <source>
        <dbReference type="SAM" id="Phobius"/>
    </source>
</evidence>
<comment type="caution">
    <text evidence="2">The sequence shown here is derived from an EMBL/GenBank/DDBJ whole genome shotgun (WGS) entry which is preliminary data.</text>
</comment>
<proteinExistence type="predicted"/>
<dbReference type="EMBL" id="JAKUDN010000002">
    <property type="protein sequence ID" value="MCP8352207.1"/>
    <property type="molecule type" value="Genomic_DNA"/>
</dbReference>
<keyword evidence="1" id="KW-1133">Transmembrane helix</keyword>
<protein>
    <submittedName>
        <fullName evidence="2">Uncharacterized protein</fullName>
    </submittedName>
</protein>